<dbReference type="GO" id="GO:0006355">
    <property type="term" value="P:regulation of DNA-templated transcription"/>
    <property type="evidence" value="ECO:0007669"/>
    <property type="project" value="InterPro"/>
</dbReference>
<dbReference type="AlphaFoldDB" id="A0A4R6MW36"/>
<feature type="domain" description="HTH luxR-type" evidence="4">
    <location>
        <begin position="166"/>
        <end position="231"/>
    </location>
</feature>
<dbReference type="CDD" id="cd06170">
    <property type="entry name" value="LuxR_C_like"/>
    <property type="match status" value="1"/>
</dbReference>
<organism evidence="5 6">
    <name type="scientific">Roseateles asaccharophilus</name>
    <dbReference type="NCBI Taxonomy" id="582607"/>
    <lineage>
        <taxon>Bacteria</taxon>
        <taxon>Pseudomonadati</taxon>
        <taxon>Pseudomonadota</taxon>
        <taxon>Betaproteobacteria</taxon>
        <taxon>Burkholderiales</taxon>
        <taxon>Sphaerotilaceae</taxon>
        <taxon>Roseateles</taxon>
    </lineage>
</organism>
<dbReference type="InterPro" id="IPR000792">
    <property type="entry name" value="Tscrpt_reg_LuxR_C"/>
</dbReference>
<dbReference type="SMART" id="SM00421">
    <property type="entry name" value="HTH_LUXR"/>
    <property type="match status" value="1"/>
</dbReference>
<dbReference type="PROSITE" id="PS50043">
    <property type="entry name" value="HTH_LUXR_2"/>
    <property type="match status" value="1"/>
</dbReference>
<gene>
    <name evidence="5" type="ORF">DFR39_11060</name>
</gene>
<name>A0A4R6MW36_9BURK</name>
<keyword evidence="1" id="KW-0805">Transcription regulation</keyword>
<dbReference type="Gene3D" id="1.10.10.10">
    <property type="entry name" value="Winged helix-like DNA-binding domain superfamily/Winged helix DNA-binding domain"/>
    <property type="match status" value="1"/>
</dbReference>
<dbReference type="GO" id="GO:0003677">
    <property type="term" value="F:DNA binding"/>
    <property type="evidence" value="ECO:0007669"/>
    <property type="project" value="UniProtKB-KW"/>
</dbReference>
<dbReference type="Gene3D" id="3.30.450.80">
    <property type="entry name" value="Transcription factor LuxR-like, autoinducer-binding domain"/>
    <property type="match status" value="1"/>
</dbReference>
<dbReference type="InterPro" id="IPR019941">
    <property type="entry name" value="Tscrpt_reg_LuxR_HchA-assoc"/>
</dbReference>
<dbReference type="InterPro" id="IPR036388">
    <property type="entry name" value="WH-like_DNA-bd_sf"/>
</dbReference>
<dbReference type="InterPro" id="IPR016032">
    <property type="entry name" value="Sig_transdc_resp-reg_C-effctor"/>
</dbReference>
<evidence type="ECO:0000313" key="6">
    <source>
        <dbReference type="Proteomes" id="UP000295357"/>
    </source>
</evidence>
<sequence length="235" mass="25797">MQALVRCVAAIERSDTIAGLARAVRAFAQPLGYDRFVLYSATPTRAELIEELYWVEGDWLGDGTVVDVKTYLRHCPVNHHILETEQPFFWTKRGERGAETYRIVHTPRGPGIHGLQVPVFGPHGLMGAISFGGRHIDDALATRLALSLVGQAALRRASALARPLVAATQPGTLTERERAVMRWMAAGKRQAEAASLMGISERTVENHLRRVRRRLGASTTAEAVRMAIRAGEIAA</sequence>
<evidence type="ECO:0000313" key="5">
    <source>
        <dbReference type="EMBL" id="TDP05635.1"/>
    </source>
</evidence>
<evidence type="ECO:0000256" key="2">
    <source>
        <dbReference type="ARBA" id="ARBA00023125"/>
    </source>
</evidence>
<dbReference type="NCBIfam" id="TIGR03541">
    <property type="entry name" value="reg_near_HchA"/>
    <property type="match status" value="1"/>
</dbReference>
<proteinExistence type="predicted"/>
<dbReference type="Pfam" id="PF00196">
    <property type="entry name" value="GerE"/>
    <property type="match status" value="1"/>
</dbReference>
<dbReference type="SUPFAM" id="SSF75516">
    <property type="entry name" value="Pheromone-binding domain of LuxR-like quorum-sensing transcription factors"/>
    <property type="match status" value="1"/>
</dbReference>
<accession>A0A4R6MW36</accession>
<dbReference type="PANTHER" id="PTHR44688">
    <property type="entry name" value="DNA-BINDING TRANSCRIPTIONAL ACTIVATOR DEVR_DOSR"/>
    <property type="match status" value="1"/>
</dbReference>
<dbReference type="EMBL" id="SNXE01000010">
    <property type="protein sequence ID" value="TDP05635.1"/>
    <property type="molecule type" value="Genomic_DNA"/>
</dbReference>
<dbReference type="Proteomes" id="UP000295357">
    <property type="component" value="Unassembled WGS sequence"/>
</dbReference>
<dbReference type="PRINTS" id="PR00038">
    <property type="entry name" value="HTHLUXR"/>
</dbReference>
<keyword evidence="3" id="KW-0804">Transcription</keyword>
<protein>
    <submittedName>
        <fullName evidence="5">LuxR family transcriptional regulator</fullName>
    </submittedName>
</protein>
<dbReference type="InterPro" id="IPR005143">
    <property type="entry name" value="TF_LuxR_autoind-bd_dom"/>
</dbReference>
<reference evidence="5 6" key="1">
    <citation type="submission" date="2019-03" db="EMBL/GenBank/DDBJ databases">
        <title>Genomic Encyclopedia of Type Strains, Phase IV (KMG-IV): sequencing the most valuable type-strain genomes for metagenomic binning, comparative biology and taxonomic classification.</title>
        <authorList>
            <person name="Goeker M."/>
        </authorList>
    </citation>
    <scope>NUCLEOTIDE SEQUENCE [LARGE SCALE GENOMIC DNA]</scope>
    <source>
        <strain evidence="5 6">DSM 25082</strain>
    </source>
</reference>
<evidence type="ECO:0000256" key="1">
    <source>
        <dbReference type="ARBA" id="ARBA00023015"/>
    </source>
</evidence>
<dbReference type="Pfam" id="PF03472">
    <property type="entry name" value="Autoind_bind"/>
    <property type="match status" value="1"/>
</dbReference>
<keyword evidence="2" id="KW-0238">DNA-binding</keyword>
<evidence type="ECO:0000256" key="3">
    <source>
        <dbReference type="ARBA" id="ARBA00023163"/>
    </source>
</evidence>
<dbReference type="OrthoDB" id="135231at2"/>
<dbReference type="PANTHER" id="PTHR44688:SF16">
    <property type="entry name" value="DNA-BINDING TRANSCRIPTIONAL ACTIVATOR DEVR_DOSR"/>
    <property type="match status" value="1"/>
</dbReference>
<keyword evidence="6" id="KW-1185">Reference proteome</keyword>
<comment type="caution">
    <text evidence="5">The sequence shown here is derived from an EMBL/GenBank/DDBJ whole genome shotgun (WGS) entry which is preliminary data.</text>
</comment>
<dbReference type="InterPro" id="IPR036693">
    <property type="entry name" value="TF_LuxR_autoind-bd_dom_sf"/>
</dbReference>
<dbReference type="SUPFAM" id="SSF46894">
    <property type="entry name" value="C-terminal effector domain of the bipartite response regulators"/>
    <property type="match status" value="1"/>
</dbReference>
<evidence type="ECO:0000259" key="4">
    <source>
        <dbReference type="PROSITE" id="PS50043"/>
    </source>
</evidence>